<organism evidence="1 2">
    <name type="scientific">Candidatus Gottesmanbacteria bacterium RIFCSPHIGHO2_01_FULL_40_15</name>
    <dbReference type="NCBI Taxonomy" id="1798376"/>
    <lineage>
        <taxon>Bacteria</taxon>
        <taxon>Candidatus Gottesmaniibacteriota</taxon>
    </lineage>
</organism>
<reference evidence="1 2" key="1">
    <citation type="journal article" date="2016" name="Nat. Commun.">
        <title>Thousands of microbial genomes shed light on interconnected biogeochemical processes in an aquifer system.</title>
        <authorList>
            <person name="Anantharaman K."/>
            <person name="Brown C.T."/>
            <person name="Hug L.A."/>
            <person name="Sharon I."/>
            <person name="Castelle C.J."/>
            <person name="Probst A.J."/>
            <person name="Thomas B.C."/>
            <person name="Singh A."/>
            <person name="Wilkins M.J."/>
            <person name="Karaoz U."/>
            <person name="Brodie E.L."/>
            <person name="Williams K.H."/>
            <person name="Hubbard S.S."/>
            <person name="Banfield J.F."/>
        </authorList>
    </citation>
    <scope>NUCLEOTIDE SEQUENCE [LARGE SCALE GENOMIC DNA]</scope>
</reference>
<evidence type="ECO:0000313" key="1">
    <source>
        <dbReference type="EMBL" id="OGG06254.1"/>
    </source>
</evidence>
<gene>
    <name evidence="1" type="ORF">A2777_06655</name>
</gene>
<dbReference type="Proteomes" id="UP000177354">
    <property type="component" value="Unassembled WGS sequence"/>
</dbReference>
<dbReference type="AlphaFoldDB" id="A0A1F5Z1P9"/>
<dbReference type="EMBL" id="MFJF01000018">
    <property type="protein sequence ID" value="OGG06254.1"/>
    <property type="molecule type" value="Genomic_DNA"/>
</dbReference>
<proteinExistence type="predicted"/>
<protein>
    <submittedName>
        <fullName evidence="1">Uncharacterized protein</fullName>
    </submittedName>
</protein>
<name>A0A1F5Z1P9_9BACT</name>
<comment type="caution">
    <text evidence="1">The sequence shown here is derived from an EMBL/GenBank/DDBJ whole genome shotgun (WGS) entry which is preliminary data.</text>
</comment>
<sequence>MRKIETIWQHLLYSALEEKNFRLYHSGSVNIDKIKKLKNRYLLKDYWLNFTNILSETTKVAELNINPHQLSKIKKKLV</sequence>
<accession>A0A1F5Z1P9</accession>
<evidence type="ECO:0000313" key="2">
    <source>
        <dbReference type="Proteomes" id="UP000177354"/>
    </source>
</evidence>